<dbReference type="SUPFAM" id="SSF46785">
    <property type="entry name" value="Winged helix' DNA-binding domain"/>
    <property type="match status" value="1"/>
</dbReference>
<dbReference type="AlphaFoldDB" id="A0A2G9YRR7"/>
<dbReference type="PANTHER" id="PTHR33169:SF14">
    <property type="entry name" value="TRANSCRIPTIONAL REGULATOR RV3488"/>
    <property type="match status" value="1"/>
</dbReference>
<evidence type="ECO:0000313" key="3">
    <source>
        <dbReference type="Proteomes" id="UP000231567"/>
    </source>
</evidence>
<gene>
    <name evidence="2" type="ORF">COX39_00495</name>
</gene>
<dbReference type="Gene3D" id="1.10.10.10">
    <property type="entry name" value="Winged helix-like DNA-binding domain superfamily/Winged helix DNA-binding domain"/>
    <property type="match status" value="1"/>
</dbReference>
<feature type="domain" description="Transcription regulator PadR N-terminal" evidence="1">
    <location>
        <begin position="20"/>
        <end position="93"/>
    </location>
</feature>
<proteinExistence type="predicted"/>
<evidence type="ECO:0000313" key="2">
    <source>
        <dbReference type="EMBL" id="PIP21882.1"/>
    </source>
</evidence>
<dbReference type="EMBL" id="PCRM01000010">
    <property type="protein sequence ID" value="PIP21882.1"/>
    <property type="molecule type" value="Genomic_DNA"/>
</dbReference>
<dbReference type="InterPro" id="IPR052509">
    <property type="entry name" value="Metal_resp_DNA-bind_regulator"/>
</dbReference>
<evidence type="ECO:0000259" key="1">
    <source>
        <dbReference type="Pfam" id="PF03551"/>
    </source>
</evidence>
<protein>
    <submittedName>
        <fullName evidence="2">PadR family transcriptional regulator</fullName>
    </submittedName>
</protein>
<organism evidence="2 3">
    <name type="scientific">Candidatus Nealsonbacteria bacterium CG23_combo_of_CG06-09_8_20_14_all_40_13</name>
    <dbReference type="NCBI Taxonomy" id="1974724"/>
    <lineage>
        <taxon>Bacteria</taxon>
        <taxon>Candidatus Nealsoniibacteriota</taxon>
    </lineage>
</organism>
<dbReference type="Pfam" id="PF03551">
    <property type="entry name" value="PadR"/>
    <property type="match status" value="1"/>
</dbReference>
<dbReference type="InterPro" id="IPR005149">
    <property type="entry name" value="Tscrpt_reg_PadR_N"/>
</dbReference>
<dbReference type="Proteomes" id="UP000231567">
    <property type="component" value="Unassembled WGS sequence"/>
</dbReference>
<dbReference type="PANTHER" id="PTHR33169">
    <property type="entry name" value="PADR-FAMILY TRANSCRIPTIONAL REGULATOR"/>
    <property type="match status" value="1"/>
</dbReference>
<dbReference type="InterPro" id="IPR036390">
    <property type="entry name" value="WH_DNA-bd_sf"/>
</dbReference>
<reference evidence="2 3" key="1">
    <citation type="submission" date="2017-09" db="EMBL/GenBank/DDBJ databases">
        <title>Depth-based differentiation of microbial function through sediment-hosted aquifers and enrichment of novel symbionts in the deep terrestrial subsurface.</title>
        <authorList>
            <person name="Probst A.J."/>
            <person name="Ladd B."/>
            <person name="Jarett J.K."/>
            <person name="Geller-Mcgrath D.E."/>
            <person name="Sieber C.M."/>
            <person name="Emerson J.B."/>
            <person name="Anantharaman K."/>
            <person name="Thomas B.C."/>
            <person name="Malmstrom R."/>
            <person name="Stieglmeier M."/>
            <person name="Klingl A."/>
            <person name="Woyke T."/>
            <person name="Ryan C.M."/>
            <person name="Banfield J.F."/>
        </authorList>
    </citation>
    <scope>NUCLEOTIDE SEQUENCE [LARGE SCALE GENOMIC DNA]</scope>
    <source>
        <strain evidence="2">CG23_combo_of_CG06-09_8_20_14_all_40_13</strain>
    </source>
</reference>
<accession>A0A2G9YRR7</accession>
<name>A0A2G9YRR7_9BACT</name>
<sequence>MLEEKYWKNLINQSLIRFFILRVLKNIDQIHGYQLGKEIASITRDYCRPAESTLYPALIQLQKQGLVQSKTTKINGRTRKVYRLTDKGRTAFRIATKAWNEILPILQRGTLI</sequence>
<dbReference type="InterPro" id="IPR036388">
    <property type="entry name" value="WH-like_DNA-bd_sf"/>
</dbReference>
<comment type="caution">
    <text evidence="2">The sequence shown here is derived from an EMBL/GenBank/DDBJ whole genome shotgun (WGS) entry which is preliminary data.</text>
</comment>